<organism evidence="5 6">
    <name type="scientific">Sinorhizobium fredii (strain NBRC 101917 / NGR234)</name>
    <dbReference type="NCBI Taxonomy" id="394"/>
    <lineage>
        <taxon>Bacteria</taxon>
        <taxon>Pseudomonadati</taxon>
        <taxon>Pseudomonadota</taxon>
        <taxon>Alphaproteobacteria</taxon>
        <taxon>Hyphomicrobiales</taxon>
        <taxon>Rhizobiaceae</taxon>
        <taxon>Sinorhizobium/Ensifer group</taxon>
        <taxon>Sinorhizobium</taxon>
    </lineage>
</organism>
<dbReference type="PANTHER" id="PTHR43656:SF2">
    <property type="entry name" value="BINDING OXIDOREDUCTASE, PUTATIVE (AFU_ORTHOLOGUE AFUA_2G08260)-RELATED"/>
    <property type="match status" value="1"/>
</dbReference>
<dbReference type="InterPro" id="IPR013785">
    <property type="entry name" value="Aldolase_TIM"/>
</dbReference>
<reference evidence="6" key="1">
    <citation type="journal article" date="2004" name="J. Bacteriol.">
        <title>An evolutionary hot spot: the pNGR234b replicon of Rhizobium sp. strain NGR234.</title>
        <authorList>
            <person name="Streit W.R."/>
            <person name="Schmitz R.A."/>
            <person name="Perret X."/>
            <person name="Staehelin C."/>
            <person name="Deakin W.J."/>
            <person name="Raasch C."/>
            <person name="Liesegang H."/>
            <person name="Broughton W.J."/>
        </authorList>
    </citation>
    <scope>NUCLEOTIDE SEQUENCE [LARGE SCALE GENOMIC DNA]</scope>
    <source>
        <strain evidence="6">NBRC 101917 / NGR234</strain>
    </source>
</reference>
<sequence length="441" mass="48213">MRTEFPRIFSEISIRRHRLRNRVVFGAHTANMSDNGIPGDQHIAYYVERALGGAAMIVVEPMPVHAATVLTRGNFRHSDDTVIPAFKKLTDSVKQHGAVVLQQLYHVGSHGDSDLSYHPHWSPSGGPSYHDSDGSHTMTEAEIEETIAHFVAAAVRCQQAGFDGVEVWAAYGGLLDQFWTPFYNKRDDQWGGLLINRIRLSREILRRIRESCGPDFIVGLTVSDEPGCPTALTRDEIAEIIALLDQDQLIDYVTCGSGGYFDYGSLMPTFLYPERLGADLSARLKKVVRHALVIAESHIRTPENAEITLGEGAADLVSIVRGQIADPHLVNKARSGAAGRHSWMSVMQSDVLGAPVAGLLDQLCRQSLRRQGSRVGRRSLAPGRAATARPGRRRRTGRHGSSPRRRGKRPQGGPGGSLGPSGRSISARGRTAAPRANPRSH</sequence>
<dbReference type="HOGENOM" id="CLU_620927_0_0_5"/>
<keyword evidence="1" id="KW-0285">Flavoprotein</keyword>
<dbReference type="OrthoDB" id="9804454at2"/>
<keyword evidence="2 5" id="KW-0560">Oxidoreductase</keyword>
<feature type="region of interest" description="Disordered" evidence="3">
    <location>
        <begin position="117"/>
        <end position="137"/>
    </location>
</feature>
<accession>C3KNG0</accession>
<dbReference type="Gene3D" id="3.20.20.70">
    <property type="entry name" value="Aldolase class I"/>
    <property type="match status" value="1"/>
</dbReference>
<dbReference type="InterPro" id="IPR018247">
    <property type="entry name" value="EF_Hand_1_Ca_BS"/>
</dbReference>
<evidence type="ECO:0000256" key="2">
    <source>
        <dbReference type="ARBA" id="ARBA00023002"/>
    </source>
</evidence>
<evidence type="ECO:0000256" key="1">
    <source>
        <dbReference type="ARBA" id="ARBA00022630"/>
    </source>
</evidence>
<evidence type="ECO:0000313" key="6">
    <source>
        <dbReference type="Proteomes" id="UP000001054"/>
    </source>
</evidence>
<dbReference type="InterPro" id="IPR051799">
    <property type="entry name" value="NADH_flavin_oxidoreductase"/>
</dbReference>
<feature type="region of interest" description="Disordered" evidence="3">
    <location>
        <begin position="370"/>
        <end position="441"/>
    </location>
</feature>
<dbReference type="InterPro" id="IPR001155">
    <property type="entry name" value="OxRdtase_FMN_N"/>
</dbReference>
<dbReference type="Proteomes" id="UP000001054">
    <property type="component" value="Plasmid pNGR234b"/>
</dbReference>
<evidence type="ECO:0000313" key="5">
    <source>
        <dbReference type="EMBL" id="ACP23790.1"/>
    </source>
</evidence>
<dbReference type="KEGG" id="rhi:NGR_b23460"/>
<dbReference type="Pfam" id="PF00724">
    <property type="entry name" value="Oxidored_FMN"/>
    <property type="match status" value="1"/>
</dbReference>
<keyword evidence="6" id="KW-1185">Reference proteome</keyword>
<dbReference type="GO" id="GO:0010181">
    <property type="term" value="F:FMN binding"/>
    <property type="evidence" value="ECO:0007669"/>
    <property type="project" value="InterPro"/>
</dbReference>
<name>C3KNG0_SINFN</name>
<dbReference type="PATRIC" id="fig|394.7.peg.2774"/>
<dbReference type="AlphaFoldDB" id="C3KNG0"/>
<dbReference type="PROSITE" id="PS00018">
    <property type="entry name" value="EF_HAND_1"/>
    <property type="match status" value="1"/>
</dbReference>
<dbReference type="PANTHER" id="PTHR43656">
    <property type="entry name" value="BINDING OXIDOREDUCTASE, PUTATIVE (AFU_ORTHOLOGUE AFUA_2G08260)-RELATED"/>
    <property type="match status" value="1"/>
</dbReference>
<protein>
    <submittedName>
        <fullName evidence="5">NADH oxidase</fullName>
        <ecNumber evidence="5">1.-.-.-</ecNumber>
    </submittedName>
</protein>
<gene>
    <name evidence="5" type="ordered locus">NGR_b23460</name>
</gene>
<reference evidence="5 6" key="2">
    <citation type="journal article" date="2009" name="Appl. Environ. Microbiol.">
        <title>Rhizobium sp. strain NGR234 possesses a remarkable number of secretion systems.</title>
        <authorList>
            <person name="Schmeisser C."/>
            <person name="Liesegang H."/>
            <person name="Krysciak D."/>
            <person name="Bakkou N."/>
            <person name="Le Quere A."/>
            <person name="Wollherr A."/>
            <person name="Heinemeyer I."/>
            <person name="Morgenstern B."/>
            <person name="Pommerening-Roeser A."/>
            <person name="Flores M."/>
            <person name="Palacios R."/>
            <person name="Brenner S."/>
            <person name="Gottschalk G."/>
            <person name="Schmitz R.A."/>
            <person name="Broughton W.J."/>
            <person name="Perret X."/>
            <person name="Strittmatter A.W."/>
            <person name="Streit W.R."/>
        </authorList>
    </citation>
    <scope>NUCLEOTIDE SEQUENCE [LARGE SCALE GENOMIC DNA]</scope>
    <source>
        <strain evidence="6">NBRC 101917 / NGR234</strain>
    </source>
</reference>
<dbReference type="SUPFAM" id="SSF51395">
    <property type="entry name" value="FMN-linked oxidoreductases"/>
    <property type="match status" value="1"/>
</dbReference>
<feature type="compositionally biased region" description="Gly residues" evidence="3">
    <location>
        <begin position="410"/>
        <end position="419"/>
    </location>
</feature>
<dbReference type="EMBL" id="CP000874">
    <property type="protein sequence ID" value="ACP23790.1"/>
    <property type="molecule type" value="Genomic_DNA"/>
</dbReference>
<evidence type="ECO:0000259" key="4">
    <source>
        <dbReference type="Pfam" id="PF00724"/>
    </source>
</evidence>
<dbReference type="GO" id="GO:0016491">
    <property type="term" value="F:oxidoreductase activity"/>
    <property type="evidence" value="ECO:0007669"/>
    <property type="project" value="UniProtKB-KW"/>
</dbReference>
<feature type="compositionally biased region" description="Basic residues" evidence="3">
    <location>
        <begin position="390"/>
        <end position="409"/>
    </location>
</feature>
<feature type="domain" description="NADH:flavin oxidoreductase/NADH oxidase N-terminal" evidence="4">
    <location>
        <begin position="8"/>
        <end position="336"/>
    </location>
</feature>
<dbReference type="EC" id="1.-.-.-" evidence="5"/>
<geneLocation type="plasmid" evidence="6">
    <name>sym pNGR234b</name>
</geneLocation>
<evidence type="ECO:0000256" key="3">
    <source>
        <dbReference type="SAM" id="MobiDB-lite"/>
    </source>
</evidence>
<proteinExistence type="predicted"/>
<keyword evidence="5" id="KW-0614">Plasmid</keyword>